<dbReference type="Gene3D" id="3.90.79.10">
    <property type="entry name" value="Nucleoside Triphosphate Pyrophosphohydrolase"/>
    <property type="match status" value="1"/>
</dbReference>
<evidence type="ECO:0000313" key="3">
    <source>
        <dbReference type="Proteomes" id="UP001597111"/>
    </source>
</evidence>
<feature type="non-terminal residue" evidence="2">
    <location>
        <position position="1"/>
    </location>
</feature>
<dbReference type="EMBL" id="JBHUDH010000003">
    <property type="protein sequence ID" value="MFD1524787.1"/>
    <property type="molecule type" value="Genomic_DNA"/>
</dbReference>
<dbReference type="Proteomes" id="UP001597111">
    <property type="component" value="Unassembled WGS sequence"/>
</dbReference>
<keyword evidence="3" id="KW-1185">Reference proteome</keyword>
<evidence type="ECO:0000256" key="1">
    <source>
        <dbReference type="SAM" id="MobiDB-lite"/>
    </source>
</evidence>
<name>A0ABD6B246_9EURY</name>
<reference evidence="2 3" key="1">
    <citation type="journal article" date="2019" name="Int. J. Syst. Evol. Microbiol.">
        <title>The Global Catalogue of Microorganisms (GCM) 10K type strain sequencing project: providing services to taxonomists for standard genome sequencing and annotation.</title>
        <authorList>
            <consortium name="The Broad Institute Genomics Platform"/>
            <consortium name="The Broad Institute Genome Sequencing Center for Infectious Disease"/>
            <person name="Wu L."/>
            <person name="Ma J."/>
        </authorList>
    </citation>
    <scope>NUCLEOTIDE SEQUENCE [LARGE SCALE GENOMIC DNA]</scope>
    <source>
        <strain evidence="2 3">CGMCC 1.12285</strain>
    </source>
</reference>
<comment type="caution">
    <text evidence="2">The sequence shown here is derived from an EMBL/GenBank/DDBJ whole genome shotgun (WGS) entry which is preliminary data.</text>
</comment>
<protein>
    <recommendedName>
        <fullName evidence="4">NUDIX hydrolase</fullName>
    </recommendedName>
</protein>
<proteinExistence type="predicted"/>
<sequence length="87" mass="9712">AGVDADPDGLRLLGTHLREQTGGASFREQHVFLVRYVVDRAHVEGEPSAGSDADDARFFERGGLPEPMREHNRRFAERALAREEPGR</sequence>
<feature type="region of interest" description="Disordered" evidence="1">
    <location>
        <begin position="45"/>
        <end position="70"/>
    </location>
</feature>
<evidence type="ECO:0000313" key="2">
    <source>
        <dbReference type="EMBL" id="MFD1524787.1"/>
    </source>
</evidence>
<evidence type="ECO:0008006" key="4">
    <source>
        <dbReference type="Google" id="ProtNLM"/>
    </source>
</evidence>
<accession>A0ABD6B246</accession>
<gene>
    <name evidence="2" type="ORF">ACFR9S_00540</name>
</gene>
<organism evidence="2 3">
    <name type="scientific">Halolamina salina</name>
    <dbReference type="NCBI Taxonomy" id="1220023"/>
    <lineage>
        <taxon>Archaea</taxon>
        <taxon>Methanobacteriati</taxon>
        <taxon>Methanobacteriota</taxon>
        <taxon>Stenosarchaea group</taxon>
        <taxon>Halobacteria</taxon>
        <taxon>Halobacteriales</taxon>
        <taxon>Haloferacaceae</taxon>
    </lineage>
</organism>
<dbReference type="AlphaFoldDB" id="A0ABD6B246"/>